<dbReference type="CDD" id="cd00174">
    <property type="entry name" value="SH3"/>
    <property type="match status" value="1"/>
</dbReference>
<reference evidence="3 4" key="1">
    <citation type="submission" date="2014-05" db="EMBL/GenBank/DDBJ databases">
        <title>Novel Listeriaceae from food processing environments.</title>
        <authorList>
            <person name="den Bakker H.C."/>
        </authorList>
    </citation>
    <scope>NUCLEOTIDE SEQUENCE [LARGE SCALE GENOMIC DNA]</scope>
    <source>
        <strain evidence="3 4">FSL A5-0281</strain>
    </source>
</reference>
<evidence type="ECO:0000313" key="3">
    <source>
        <dbReference type="EMBL" id="KGL43458.1"/>
    </source>
</evidence>
<evidence type="ECO:0000259" key="2">
    <source>
        <dbReference type="Pfam" id="PF07653"/>
    </source>
</evidence>
<keyword evidence="4" id="KW-1185">Reference proteome</keyword>
<feature type="domain" description="SH3" evidence="2">
    <location>
        <begin position="73"/>
        <end position="112"/>
    </location>
</feature>
<dbReference type="eggNOG" id="ENOG503302Y">
    <property type="taxonomic scope" value="Bacteria"/>
</dbReference>
<comment type="caution">
    <text evidence="3">The sequence shown here is derived from an EMBL/GenBank/DDBJ whole genome shotgun (WGS) entry which is preliminary data.</text>
</comment>
<protein>
    <recommendedName>
        <fullName evidence="2">SH3 domain-containing protein</fullName>
    </recommendedName>
</protein>
<dbReference type="AlphaFoldDB" id="A0A099WG15"/>
<dbReference type="InterPro" id="IPR036028">
    <property type="entry name" value="SH3-like_dom_sf"/>
</dbReference>
<organism evidence="3 4">
    <name type="scientific">Listeria booriae</name>
    <dbReference type="NCBI Taxonomy" id="1552123"/>
    <lineage>
        <taxon>Bacteria</taxon>
        <taxon>Bacillati</taxon>
        <taxon>Bacillota</taxon>
        <taxon>Bacilli</taxon>
        <taxon>Bacillales</taxon>
        <taxon>Listeriaceae</taxon>
        <taxon>Listeria</taxon>
    </lineage>
</organism>
<dbReference type="Pfam" id="PF07653">
    <property type="entry name" value="SH3_2"/>
    <property type="match status" value="1"/>
</dbReference>
<dbReference type="Proteomes" id="UP000029844">
    <property type="component" value="Unassembled WGS sequence"/>
</dbReference>
<evidence type="ECO:0000256" key="1">
    <source>
        <dbReference type="ARBA" id="ARBA00022443"/>
    </source>
</evidence>
<dbReference type="RefSeq" id="WP_036083886.1">
    <property type="nucleotide sequence ID" value="NZ_CBCSHQ010000001.1"/>
</dbReference>
<dbReference type="PIRSF" id="PIRSF034961">
    <property type="entry name" value="UCP034961_SH3_2"/>
    <property type="match status" value="1"/>
</dbReference>
<gene>
    <name evidence="3" type="ORF">EP57_02460</name>
</gene>
<dbReference type="STRING" id="1552123.EP57_02460"/>
<dbReference type="Gene3D" id="2.30.30.40">
    <property type="entry name" value="SH3 Domains"/>
    <property type="match status" value="1"/>
</dbReference>
<dbReference type="InterPro" id="IPR001452">
    <property type="entry name" value="SH3_domain"/>
</dbReference>
<name>A0A099WG15_9LIST</name>
<dbReference type="GeneID" id="58716296"/>
<keyword evidence="1" id="KW-0728">SH3 domain</keyword>
<dbReference type="InterPro" id="IPR014593">
    <property type="entry name" value="UCP034961_SH3_2"/>
</dbReference>
<proteinExistence type="predicted"/>
<dbReference type="OrthoDB" id="1030757at2"/>
<dbReference type="SUPFAM" id="SSF50044">
    <property type="entry name" value="SH3-domain"/>
    <property type="match status" value="2"/>
</dbReference>
<sequence>MNTQYLVKTAHQPEPGTPLFINKNEALRIGRRYGDTKWISCTAKMTGVTGWVPEQIISRDSPDAKSGTATEDYSARELAVKAGDTVESNRELNGWAWCVDEDGNVGWVPLEKLDNKSLK</sequence>
<dbReference type="EMBL" id="JNFA01000005">
    <property type="protein sequence ID" value="KGL43458.1"/>
    <property type="molecule type" value="Genomic_DNA"/>
</dbReference>
<accession>A0A099WG15</accession>
<evidence type="ECO:0000313" key="4">
    <source>
        <dbReference type="Proteomes" id="UP000029844"/>
    </source>
</evidence>